<feature type="transmembrane region" description="Helical" evidence="8">
    <location>
        <begin position="180"/>
        <end position="200"/>
    </location>
</feature>
<feature type="transmembrane region" description="Helical" evidence="8">
    <location>
        <begin position="154"/>
        <end position="173"/>
    </location>
</feature>
<dbReference type="CDD" id="cd06853">
    <property type="entry name" value="GT_WecA_like"/>
    <property type="match status" value="1"/>
</dbReference>
<feature type="transmembrane region" description="Helical" evidence="8">
    <location>
        <begin position="206"/>
        <end position="226"/>
    </location>
</feature>
<feature type="transmembrane region" description="Helical" evidence="8">
    <location>
        <begin position="354"/>
        <end position="373"/>
    </location>
</feature>
<dbReference type="GO" id="GO:0005886">
    <property type="term" value="C:plasma membrane"/>
    <property type="evidence" value="ECO:0007669"/>
    <property type="project" value="UniProtKB-SubCell"/>
</dbReference>
<feature type="binding site" evidence="7">
    <location>
        <position position="239"/>
    </location>
    <ligand>
        <name>Mg(2+)</name>
        <dbReference type="ChEBI" id="CHEBI:18420"/>
    </ligand>
</feature>
<keyword evidence="7" id="KW-0460">Magnesium</keyword>
<evidence type="ECO:0000313" key="10">
    <source>
        <dbReference type="Proteomes" id="UP001071478"/>
    </source>
</evidence>
<evidence type="ECO:0000256" key="7">
    <source>
        <dbReference type="PIRSR" id="PIRSR600715-1"/>
    </source>
</evidence>
<keyword evidence="3" id="KW-0808">Transferase</keyword>
<feature type="transmembrane region" description="Helical" evidence="8">
    <location>
        <begin position="15"/>
        <end position="36"/>
    </location>
</feature>
<keyword evidence="7" id="KW-0479">Metal-binding</keyword>
<protein>
    <submittedName>
        <fullName evidence="9">MraY family glycosyltransferase</fullName>
    </submittedName>
</protein>
<dbReference type="PANTHER" id="PTHR22926">
    <property type="entry name" value="PHOSPHO-N-ACETYLMURAMOYL-PENTAPEPTIDE-TRANSFERASE"/>
    <property type="match status" value="1"/>
</dbReference>
<dbReference type="GO" id="GO:0071555">
    <property type="term" value="P:cell wall organization"/>
    <property type="evidence" value="ECO:0007669"/>
    <property type="project" value="TreeGrafter"/>
</dbReference>
<feature type="binding site" evidence="7">
    <location>
        <position position="171"/>
    </location>
    <ligand>
        <name>Mg(2+)</name>
        <dbReference type="ChEBI" id="CHEBI:18420"/>
    </ligand>
</feature>
<evidence type="ECO:0000256" key="1">
    <source>
        <dbReference type="ARBA" id="ARBA00004651"/>
    </source>
</evidence>
<gene>
    <name evidence="9" type="ORF">OS129_07085</name>
</gene>
<feature type="transmembrane region" description="Helical" evidence="8">
    <location>
        <begin position="90"/>
        <end position="110"/>
    </location>
</feature>
<keyword evidence="5 8" id="KW-1133">Transmembrane helix</keyword>
<dbReference type="InterPro" id="IPR000715">
    <property type="entry name" value="Glycosyl_transferase_4"/>
</dbReference>
<evidence type="ECO:0000256" key="6">
    <source>
        <dbReference type="ARBA" id="ARBA00023136"/>
    </source>
</evidence>
<comment type="caution">
    <text evidence="9">The sequence shown here is derived from an EMBL/GenBank/DDBJ whole genome shotgun (WGS) entry which is preliminary data.</text>
</comment>
<dbReference type="GO" id="GO:0044038">
    <property type="term" value="P:cell wall macromolecule biosynthetic process"/>
    <property type="evidence" value="ECO:0007669"/>
    <property type="project" value="TreeGrafter"/>
</dbReference>
<comment type="subcellular location">
    <subcellularLocation>
        <location evidence="1">Cell membrane</location>
        <topology evidence="1">Multi-pass membrane protein</topology>
    </subcellularLocation>
</comment>
<reference evidence="9" key="1">
    <citation type="submission" date="2022-11" db="EMBL/GenBank/DDBJ databases">
        <title>Corynebacterium sp. isolated from Penguins.</title>
        <authorList>
            <person name="Sedlar K."/>
            <person name="Svec P."/>
        </authorList>
    </citation>
    <scope>NUCLEOTIDE SEQUENCE</scope>
    <source>
        <strain evidence="9">P7374</strain>
    </source>
</reference>
<keyword evidence="4 8" id="KW-0812">Transmembrane</keyword>
<dbReference type="Pfam" id="PF00953">
    <property type="entry name" value="Glycos_transf_4"/>
    <property type="match status" value="1"/>
</dbReference>
<dbReference type="GO" id="GO:0016780">
    <property type="term" value="F:phosphotransferase activity, for other substituted phosphate groups"/>
    <property type="evidence" value="ECO:0007669"/>
    <property type="project" value="InterPro"/>
</dbReference>
<dbReference type="GO" id="GO:0046872">
    <property type="term" value="F:metal ion binding"/>
    <property type="evidence" value="ECO:0007669"/>
    <property type="project" value="UniProtKB-KW"/>
</dbReference>
<dbReference type="GO" id="GO:0009103">
    <property type="term" value="P:lipopolysaccharide biosynthetic process"/>
    <property type="evidence" value="ECO:0007669"/>
    <property type="project" value="TreeGrafter"/>
</dbReference>
<name>A0A9Q4CAJ6_9CORY</name>
<keyword evidence="6 8" id="KW-0472">Membrane</keyword>
<accession>A0A9Q4CAJ6</accession>
<feature type="transmembrane region" description="Helical" evidence="8">
    <location>
        <begin position="122"/>
        <end position="142"/>
    </location>
</feature>
<evidence type="ECO:0000256" key="4">
    <source>
        <dbReference type="ARBA" id="ARBA00022692"/>
    </source>
</evidence>
<dbReference type="Proteomes" id="UP001071478">
    <property type="component" value="Unassembled WGS sequence"/>
</dbReference>
<evidence type="ECO:0000256" key="5">
    <source>
        <dbReference type="ARBA" id="ARBA00022989"/>
    </source>
</evidence>
<evidence type="ECO:0000256" key="8">
    <source>
        <dbReference type="SAM" id="Phobius"/>
    </source>
</evidence>
<dbReference type="EMBL" id="JAPMKU010000003">
    <property type="protein sequence ID" value="MCX7468638.1"/>
    <property type="molecule type" value="Genomic_DNA"/>
</dbReference>
<evidence type="ECO:0000256" key="3">
    <source>
        <dbReference type="ARBA" id="ARBA00022679"/>
    </source>
</evidence>
<proteinExistence type="predicted"/>
<keyword evidence="2" id="KW-1003">Cell membrane</keyword>
<feature type="transmembrane region" description="Helical" evidence="8">
    <location>
        <begin position="233"/>
        <end position="252"/>
    </location>
</feature>
<feature type="transmembrane region" description="Helical" evidence="8">
    <location>
        <begin position="264"/>
        <end position="289"/>
    </location>
</feature>
<comment type="cofactor">
    <cofactor evidence="7">
        <name>Mg(2+)</name>
        <dbReference type="ChEBI" id="CHEBI:18420"/>
    </cofactor>
</comment>
<feature type="transmembrane region" description="Helical" evidence="8">
    <location>
        <begin position="57"/>
        <end position="78"/>
    </location>
</feature>
<dbReference type="AlphaFoldDB" id="A0A9Q4CAJ6"/>
<sequence>MGSGGAGVPLRELGLVLLVACAVTYLTTGVIRHVLVRAGKVDPVRDRDVHKHPTPQMGGIAMFSGFLAAVFVAQQLPALNRGFQPITPEMGAVVCAGFVIVMVGILDDFLELDALTKLIGQTLGAVVMSLMGLTWTLIYLPFGGGTTVVLDQVLSTVLTAFVTVSLINALNFVDGSDGLAAGVGLITGGAILTFALTILHDQGGAVSAYPPAIIGAGLVGMCLGFLPHNFAPARIFMGDTGSMLIGLLLAAASTSASGKINLSLYGVADVFAVMAPVIVAAGCVGVPLAELSITVFRRLLTGQSMAVPDKNHLHHQLMRHGHTPRQVALAIYLWTFAVAFGAVAFTVFPVRDAVIGFLFALTLAFIATVAPVLDKRQRDRDVTTEPPSRVA</sequence>
<evidence type="ECO:0000256" key="2">
    <source>
        <dbReference type="ARBA" id="ARBA00022475"/>
    </source>
</evidence>
<dbReference type="PANTHER" id="PTHR22926:SF3">
    <property type="entry name" value="UNDECAPRENYL-PHOSPHATE ALPHA-N-ACETYLGLUCOSAMINYL 1-PHOSPHATE TRANSFERASE"/>
    <property type="match status" value="1"/>
</dbReference>
<organism evidence="9 10">
    <name type="scientific">Corynebacterium pygosceleis</name>
    <dbReference type="NCBI Taxonomy" id="2800406"/>
    <lineage>
        <taxon>Bacteria</taxon>
        <taxon>Bacillati</taxon>
        <taxon>Actinomycetota</taxon>
        <taxon>Actinomycetes</taxon>
        <taxon>Mycobacteriales</taxon>
        <taxon>Corynebacteriaceae</taxon>
        <taxon>Corynebacterium</taxon>
    </lineage>
</organism>
<dbReference type="RefSeq" id="WP_200251565.1">
    <property type="nucleotide sequence ID" value="NZ_JAENIQ020000003.1"/>
</dbReference>
<feature type="transmembrane region" description="Helical" evidence="8">
    <location>
        <begin position="327"/>
        <end position="348"/>
    </location>
</feature>
<evidence type="ECO:0000313" key="9">
    <source>
        <dbReference type="EMBL" id="MCX7468638.1"/>
    </source>
</evidence>